<keyword evidence="1" id="KW-0732">Signal</keyword>
<comment type="caution">
    <text evidence="2">The sequence shown here is derived from an EMBL/GenBank/DDBJ whole genome shotgun (WGS) entry which is preliminary data.</text>
</comment>
<protein>
    <recommendedName>
        <fullName evidence="4">DUF19 domain-containing protein</fullName>
    </recommendedName>
</protein>
<gene>
    <name evidence="2" type="ORF">LARSCL_LOCUS10273</name>
</gene>
<dbReference type="EMBL" id="CAXIEN010000120">
    <property type="protein sequence ID" value="CAL1279307.1"/>
    <property type="molecule type" value="Genomic_DNA"/>
</dbReference>
<dbReference type="Proteomes" id="UP001497382">
    <property type="component" value="Unassembled WGS sequence"/>
</dbReference>
<evidence type="ECO:0000256" key="1">
    <source>
        <dbReference type="SAM" id="SignalP"/>
    </source>
</evidence>
<organism evidence="2 3">
    <name type="scientific">Larinioides sclopetarius</name>
    <dbReference type="NCBI Taxonomy" id="280406"/>
    <lineage>
        <taxon>Eukaryota</taxon>
        <taxon>Metazoa</taxon>
        <taxon>Ecdysozoa</taxon>
        <taxon>Arthropoda</taxon>
        <taxon>Chelicerata</taxon>
        <taxon>Arachnida</taxon>
        <taxon>Araneae</taxon>
        <taxon>Araneomorphae</taxon>
        <taxon>Entelegynae</taxon>
        <taxon>Araneoidea</taxon>
        <taxon>Araneidae</taxon>
        <taxon>Larinioides</taxon>
    </lineage>
</organism>
<accession>A0AAV2A5N9</accession>
<dbReference type="PANTHER" id="PTHR33964:SF1">
    <property type="entry name" value="RE45066P"/>
    <property type="match status" value="1"/>
</dbReference>
<evidence type="ECO:0000313" key="2">
    <source>
        <dbReference type="EMBL" id="CAL1279307.1"/>
    </source>
</evidence>
<reference evidence="2 3" key="1">
    <citation type="submission" date="2024-04" db="EMBL/GenBank/DDBJ databases">
        <authorList>
            <person name="Rising A."/>
            <person name="Reimegard J."/>
            <person name="Sonavane S."/>
            <person name="Akerstrom W."/>
            <person name="Nylinder S."/>
            <person name="Hedman E."/>
            <person name="Kallberg Y."/>
        </authorList>
    </citation>
    <scope>NUCLEOTIDE SEQUENCE [LARGE SCALE GENOMIC DNA]</scope>
</reference>
<name>A0AAV2A5N9_9ARAC</name>
<evidence type="ECO:0000313" key="3">
    <source>
        <dbReference type="Proteomes" id="UP001497382"/>
    </source>
</evidence>
<dbReference type="AlphaFoldDB" id="A0AAV2A5N9"/>
<evidence type="ECO:0008006" key="4">
    <source>
        <dbReference type="Google" id="ProtNLM"/>
    </source>
</evidence>
<keyword evidence="3" id="KW-1185">Reference proteome</keyword>
<dbReference type="PANTHER" id="PTHR33964">
    <property type="entry name" value="RE45066P-RELATED"/>
    <property type="match status" value="1"/>
</dbReference>
<feature type="signal peptide" evidence="1">
    <location>
        <begin position="1"/>
        <end position="17"/>
    </location>
</feature>
<proteinExistence type="predicted"/>
<feature type="chain" id="PRO_5043606677" description="DUF19 domain-containing protein" evidence="1">
    <location>
        <begin position="18"/>
        <end position="193"/>
    </location>
</feature>
<sequence length="193" mass="22775">MKFLLFISLLSFGKTFAQSQLCELNPTFFCSTEINLFLQSIPEDENSFVQLCELFIKYFRCMTTFATKCDISEDSRLYKYIPDLRSFASDLCYESSFLRRDYLRSVKCYKNAMPEIRLCQAKYDTNHDSYFSFYEVTDPKKIDDICKKHETNVGCISEEIRMKCGEEARRVFLRLIQFSKYLLVTCPRDTGDD</sequence>